<dbReference type="EMBL" id="JAGINP010000027">
    <property type="protein sequence ID" value="MBP2296122.1"/>
    <property type="molecule type" value="Genomic_DNA"/>
</dbReference>
<dbReference type="InterPro" id="IPR035094">
    <property type="entry name" value="EgtD"/>
</dbReference>
<name>A0ABS4SVZ9_9PROT</name>
<dbReference type="NCBIfam" id="TIGR03438">
    <property type="entry name" value="egtD_ergothio"/>
    <property type="match status" value="1"/>
</dbReference>
<keyword evidence="2" id="KW-0808">Transferase</keyword>
<sequence>MSNAQRLTRSEQELESSSFRTDVLRGLTARRKSLPAKYFYDAAGSRLFEAICELPEYYLTRVETALLTRIVPEVAALIPQGAALVEFGSGASVKTRLLLDAAPQLDFYVPIDISEAALGDAARTLNAAYPTLTVLPLLGDFTAPIALPKPVRQRPVVGFFPGSTIGNFAPAAAVDLLRSAGTLLGQGAQFLVGADLVKSPSVLVPAYDDAQGVTAAFNKNLLARINRELGAAIDPDRFRHRAVWNATDSRIEMHLVSLQDQTVEIAGRTITFAAGESIHTENSYKFTVAGFTALAEQAGWRVQASWTDADFPFGVFLLAAPDA</sequence>
<dbReference type="Pfam" id="PF10017">
    <property type="entry name" value="Methyltransf_33"/>
    <property type="match status" value="1"/>
</dbReference>
<gene>
    <name evidence="4" type="ORF">J2851_005937</name>
</gene>
<dbReference type="Gene3D" id="3.40.50.150">
    <property type="entry name" value="Vaccinia Virus protein VP39"/>
    <property type="match status" value="1"/>
</dbReference>
<accession>A0ABS4SVZ9</accession>
<dbReference type="InterPro" id="IPR019257">
    <property type="entry name" value="MeTrfase_dom"/>
</dbReference>
<dbReference type="RefSeq" id="WP_246501010.1">
    <property type="nucleotide sequence ID" value="NZ_JAGINP010000027.1"/>
</dbReference>
<evidence type="ECO:0000256" key="1">
    <source>
        <dbReference type="ARBA" id="ARBA00022603"/>
    </source>
</evidence>
<evidence type="ECO:0000259" key="3">
    <source>
        <dbReference type="Pfam" id="PF10017"/>
    </source>
</evidence>
<keyword evidence="1" id="KW-0489">Methyltransferase</keyword>
<reference evidence="4 5" key="1">
    <citation type="submission" date="2021-03" db="EMBL/GenBank/DDBJ databases">
        <title>Genomic Encyclopedia of Type Strains, Phase III (KMG-III): the genomes of soil and plant-associated and newly described type strains.</title>
        <authorList>
            <person name="Whitman W."/>
        </authorList>
    </citation>
    <scope>NUCLEOTIDE SEQUENCE [LARGE SCALE GENOMIC DNA]</scope>
    <source>
        <strain evidence="4 5">IMMIB AFH-6</strain>
    </source>
</reference>
<evidence type="ECO:0000313" key="5">
    <source>
        <dbReference type="Proteomes" id="UP000781958"/>
    </source>
</evidence>
<keyword evidence="5" id="KW-1185">Reference proteome</keyword>
<dbReference type="PANTHER" id="PTHR43397:SF1">
    <property type="entry name" value="ERGOTHIONEINE BIOSYNTHESIS PROTEIN 1"/>
    <property type="match status" value="1"/>
</dbReference>
<evidence type="ECO:0000256" key="2">
    <source>
        <dbReference type="ARBA" id="ARBA00022679"/>
    </source>
</evidence>
<comment type="caution">
    <text evidence="4">The sequence shown here is derived from an EMBL/GenBank/DDBJ whole genome shotgun (WGS) entry which is preliminary data.</text>
</comment>
<dbReference type="PIRSF" id="PIRSF018005">
    <property type="entry name" value="UCP018005"/>
    <property type="match status" value="1"/>
</dbReference>
<protein>
    <submittedName>
        <fullName evidence="4">Dimethylhistidine N-methyltransferase</fullName>
    </submittedName>
</protein>
<organism evidence="4 5">
    <name type="scientific">Azospirillum rugosum</name>
    <dbReference type="NCBI Taxonomy" id="416170"/>
    <lineage>
        <taxon>Bacteria</taxon>
        <taxon>Pseudomonadati</taxon>
        <taxon>Pseudomonadota</taxon>
        <taxon>Alphaproteobacteria</taxon>
        <taxon>Rhodospirillales</taxon>
        <taxon>Azospirillaceae</taxon>
        <taxon>Azospirillum</taxon>
    </lineage>
</organism>
<feature type="domain" description="Histidine-specific methyltransferase SAM-dependent" evidence="3">
    <location>
        <begin position="19"/>
        <end position="319"/>
    </location>
</feature>
<proteinExistence type="predicted"/>
<dbReference type="Proteomes" id="UP000781958">
    <property type="component" value="Unassembled WGS sequence"/>
</dbReference>
<evidence type="ECO:0000313" key="4">
    <source>
        <dbReference type="EMBL" id="MBP2296122.1"/>
    </source>
</evidence>
<dbReference type="InterPro" id="IPR029063">
    <property type="entry name" value="SAM-dependent_MTases_sf"/>
</dbReference>
<dbReference type="InterPro" id="IPR017804">
    <property type="entry name" value="MeTrfase_EgtD-like"/>
</dbReference>
<dbReference type="InterPro" id="IPR051128">
    <property type="entry name" value="EgtD_Methyltrsf_superfamily"/>
</dbReference>
<dbReference type="SUPFAM" id="SSF53335">
    <property type="entry name" value="S-adenosyl-L-methionine-dependent methyltransferases"/>
    <property type="match status" value="1"/>
</dbReference>
<dbReference type="PANTHER" id="PTHR43397">
    <property type="entry name" value="ERGOTHIONEINE BIOSYNTHESIS PROTEIN 1"/>
    <property type="match status" value="1"/>
</dbReference>